<dbReference type="Pfam" id="PF02889">
    <property type="entry name" value="Sec63"/>
    <property type="match status" value="1"/>
</dbReference>
<gene>
    <name evidence="2" type="primary">106076848</name>
</gene>
<dbReference type="InterPro" id="IPR052247">
    <property type="entry name" value="Meiotic_Crossover_Helicase"/>
</dbReference>
<dbReference type="PANTHER" id="PTHR47835">
    <property type="entry name" value="HFM1, ATP DEPENDENT DNA HELICASE HOMOLOG"/>
    <property type="match status" value="1"/>
</dbReference>
<dbReference type="GO" id="GO:0043138">
    <property type="term" value="F:3'-5' DNA helicase activity"/>
    <property type="evidence" value="ECO:0007669"/>
    <property type="project" value="UniProtKB-EC"/>
</dbReference>
<reference evidence="2" key="1">
    <citation type="submission" date="2020-05" db="UniProtKB">
        <authorList>
            <consortium name="EnsemblMetazoa"/>
        </authorList>
    </citation>
    <scope>IDENTIFICATION</scope>
    <source>
        <strain evidence="2">BB02</strain>
    </source>
</reference>
<organism evidence="2 3">
    <name type="scientific">Biomphalaria glabrata</name>
    <name type="common">Bloodfluke planorb</name>
    <name type="synonym">Freshwater snail</name>
    <dbReference type="NCBI Taxonomy" id="6526"/>
    <lineage>
        <taxon>Eukaryota</taxon>
        <taxon>Metazoa</taxon>
        <taxon>Spiralia</taxon>
        <taxon>Lophotrochozoa</taxon>
        <taxon>Mollusca</taxon>
        <taxon>Gastropoda</taxon>
        <taxon>Heterobranchia</taxon>
        <taxon>Euthyneura</taxon>
        <taxon>Panpulmonata</taxon>
        <taxon>Hygrophila</taxon>
        <taxon>Lymnaeoidea</taxon>
        <taxon>Planorbidae</taxon>
        <taxon>Biomphalaria</taxon>
    </lineage>
</organism>
<dbReference type="KEGG" id="bgt:106076848"/>
<dbReference type="Proteomes" id="UP000076420">
    <property type="component" value="Unassembled WGS sequence"/>
</dbReference>
<dbReference type="AlphaFoldDB" id="A0A2C9L9T2"/>
<feature type="domain" description="SEC63" evidence="1">
    <location>
        <begin position="32"/>
        <end position="139"/>
    </location>
</feature>
<proteinExistence type="predicted"/>
<dbReference type="EnsemblMetazoa" id="BGLB028525-RA">
    <property type="protein sequence ID" value="BGLB028525-PA"/>
    <property type="gene ID" value="BGLB028525"/>
</dbReference>
<dbReference type="STRING" id="6526.A0A2C9L9T2"/>
<evidence type="ECO:0000313" key="3">
    <source>
        <dbReference type="Proteomes" id="UP000076420"/>
    </source>
</evidence>
<accession>A0A2C9L9T2</accession>
<dbReference type="Gene3D" id="1.10.3380.10">
    <property type="entry name" value="Sec63 N-terminal domain-like domain"/>
    <property type="match status" value="1"/>
</dbReference>
<evidence type="ECO:0000313" key="2">
    <source>
        <dbReference type="EnsemblMetazoa" id="BGLB028525-PA"/>
    </source>
</evidence>
<protein>
    <recommendedName>
        <fullName evidence="1">SEC63 domain-containing protein</fullName>
    </recommendedName>
</protein>
<dbReference type="InterPro" id="IPR004179">
    <property type="entry name" value="Sec63-dom"/>
</dbReference>
<dbReference type="SUPFAM" id="SSF158702">
    <property type="entry name" value="Sec63 N-terminal domain-like"/>
    <property type="match status" value="1"/>
</dbReference>
<dbReference type="PANTHER" id="PTHR47835:SF3">
    <property type="entry name" value="HELICASE FOR MEIOSIS 1"/>
    <property type="match status" value="1"/>
</dbReference>
<name>A0A2C9L9T2_BIOGL</name>
<evidence type="ECO:0000259" key="1">
    <source>
        <dbReference type="Pfam" id="PF02889"/>
    </source>
</evidence>
<dbReference type="VEuPathDB" id="VectorBase:BGLB028525"/>
<dbReference type="GO" id="GO:0051321">
    <property type="term" value="P:meiotic cell cycle"/>
    <property type="evidence" value="ECO:0007669"/>
    <property type="project" value="UniProtKB-KW"/>
</dbReference>
<sequence length="143" mass="16451">MHRRELIISAARSLDKARMIRFEERTQFMFATDVGRTASNFYIKYDTVEIINEQSKPIMTEGEILTLVSSSQEFDQIKVREDEMDELDRLTSDGCEMVVFGGKENSHGKVNILLQSYISRCSVDSFSLVSDMAYIAQVRTYLL</sequence>
<dbReference type="VEuPathDB" id="VectorBase:BGLAX_040106"/>
<dbReference type="GO" id="GO:0016787">
    <property type="term" value="F:hydrolase activity"/>
    <property type="evidence" value="ECO:0007669"/>
    <property type="project" value="UniProtKB-KW"/>
</dbReference>